<gene>
    <name evidence="2" type="ORF">NDU88_006759</name>
</gene>
<name>A0AAV7VQJ0_PLEWA</name>
<protein>
    <submittedName>
        <fullName evidence="2">Uncharacterized protein</fullName>
    </submittedName>
</protein>
<proteinExistence type="predicted"/>
<evidence type="ECO:0000313" key="3">
    <source>
        <dbReference type="Proteomes" id="UP001066276"/>
    </source>
</evidence>
<sequence length="164" mass="17139">MLAAPVIGARRLHPLPCCFIYLGPALWLQVGPRVASLRRACGSPSIRRATCFTRSARESPPAPGAVTCQVAPLPVPPVPRGPLPTGRAPALESPAARGPPSKQLRGSLTSTGATQPRPNRAPQFCDVLLSSPSLQLRDALGLGTDFAGLFVGPSGAPKLCVRYF</sequence>
<organism evidence="2 3">
    <name type="scientific">Pleurodeles waltl</name>
    <name type="common">Iberian ribbed newt</name>
    <dbReference type="NCBI Taxonomy" id="8319"/>
    <lineage>
        <taxon>Eukaryota</taxon>
        <taxon>Metazoa</taxon>
        <taxon>Chordata</taxon>
        <taxon>Craniata</taxon>
        <taxon>Vertebrata</taxon>
        <taxon>Euteleostomi</taxon>
        <taxon>Amphibia</taxon>
        <taxon>Batrachia</taxon>
        <taxon>Caudata</taxon>
        <taxon>Salamandroidea</taxon>
        <taxon>Salamandridae</taxon>
        <taxon>Pleurodelinae</taxon>
        <taxon>Pleurodeles</taxon>
    </lineage>
</organism>
<feature type="region of interest" description="Disordered" evidence="1">
    <location>
        <begin position="77"/>
        <end position="121"/>
    </location>
</feature>
<dbReference type="AlphaFoldDB" id="A0AAV7VQJ0"/>
<feature type="compositionally biased region" description="Polar residues" evidence="1">
    <location>
        <begin position="104"/>
        <end position="117"/>
    </location>
</feature>
<keyword evidence="3" id="KW-1185">Reference proteome</keyword>
<accession>A0AAV7VQJ0</accession>
<reference evidence="2" key="1">
    <citation type="journal article" date="2022" name="bioRxiv">
        <title>Sequencing and chromosome-scale assembly of the giantPleurodeles waltlgenome.</title>
        <authorList>
            <person name="Brown T."/>
            <person name="Elewa A."/>
            <person name="Iarovenko S."/>
            <person name="Subramanian E."/>
            <person name="Araus A.J."/>
            <person name="Petzold A."/>
            <person name="Susuki M."/>
            <person name="Suzuki K.-i.T."/>
            <person name="Hayashi T."/>
            <person name="Toyoda A."/>
            <person name="Oliveira C."/>
            <person name="Osipova E."/>
            <person name="Leigh N.D."/>
            <person name="Simon A."/>
            <person name="Yun M.H."/>
        </authorList>
    </citation>
    <scope>NUCLEOTIDE SEQUENCE</scope>
    <source>
        <strain evidence="2">20211129_DDA</strain>
        <tissue evidence="2">Liver</tissue>
    </source>
</reference>
<dbReference type="EMBL" id="JANPWB010000003">
    <property type="protein sequence ID" value="KAJ1202964.1"/>
    <property type="molecule type" value="Genomic_DNA"/>
</dbReference>
<evidence type="ECO:0000256" key="1">
    <source>
        <dbReference type="SAM" id="MobiDB-lite"/>
    </source>
</evidence>
<dbReference type="Proteomes" id="UP001066276">
    <property type="component" value="Chromosome 2_1"/>
</dbReference>
<evidence type="ECO:0000313" key="2">
    <source>
        <dbReference type="EMBL" id="KAJ1202964.1"/>
    </source>
</evidence>
<comment type="caution">
    <text evidence="2">The sequence shown here is derived from an EMBL/GenBank/DDBJ whole genome shotgun (WGS) entry which is preliminary data.</text>
</comment>